<dbReference type="PANTHER" id="PTHR48475">
    <property type="entry name" value="RIBONUCLEASE H"/>
    <property type="match status" value="1"/>
</dbReference>
<reference evidence="1 2" key="1">
    <citation type="submission" date="2017-11" db="EMBL/GenBank/DDBJ databases">
        <title>De-novo sequencing of pomegranate (Punica granatum L.) genome.</title>
        <authorList>
            <person name="Akparov Z."/>
            <person name="Amiraslanov A."/>
            <person name="Hajiyeva S."/>
            <person name="Abbasov M."/>
            <person name="Kaur K."/>
            <person name="Hamwieh A."/>
            <person name="Solovyev V."/>
            <person name="Salamov A."/>
            <person name="Braich B."/>
            <person name="Kosarev P."/>
            <person name="Mahmoud A."/>
            <person name="Hajiyev E."/>
            <person name="Babayeva S."/>
            <person name="Izzatullayeva V."/>
            <person name="Mammadov A."/>
            <person name="Mammadov A."/>
            <person name="Sharifova S."/>
            <person name="Ojaghi J."/>
            <person name="Eynullazada K."/>
            <person name="Bayramov B."/>
            <person name="Abdulazimova A."/>
            <person name="Shahmuradov I."/>
        </authorList>
    </citation>
    <scope>NUCLEOTIDE SEQUENCE [LARGE SCALE GENOMIC DNA]</scope>
    <source>
        <strain evidence="2">cv. AG2017</strain>
        <tissue evidence="1">Leaf</tissue>
    </source>
</reference>
<gene>
    <name evidence="1" type="ORF">CRG98_018857</name>
</gene>
<dbReference type="AlphaFoldDB" id="A0A2I0JWP2"/>
<dbReference type="Proteomes" id="UP000233551">
    <property type="component" value="Unassembled WGS sequence"/>
</dbReference>
<evidence type="ECO:0000313" key="2">
    <source>
        <dbReference type="Proteomes" id="UP000233551"/>
    </source>
</evidence>
<protein>
    <submittedName>
        <fullName evidence="1">Uncharacterized protein</fullName>
    </submittedName>
</protein>
<dbReference type="STRING" id="22663.A0A2I0JWP2"/>
<proteinExistence type="predicted"/>
<accession>A0A2I0JWP2</accession>
<sequence>MLPFAFLAYQTSIHSSTGATPYFLAYDMEAILLVEVEIPSMRVLVESKLEEVEWAKQRYEQLNLIDEKCLTSLYHGQYYQQRMARAFNAKVRHCKFHQGNLVLRKVLHIALDSMGKFAYMYDGPFIVKETFSGGVIILNDMSKVGGRRLLSEVPYRSLLSNWDTSEVFGCILHSSMQLKSGKLSVPHFGSLFQTMISVMVQTMT</sequence>
<organism evidence="1 2">
    <name type="scientific">Punica granatum</name>
    <name type="common">Pomegranate</name>
    <dbReference type="NCBI Taxonomy" id="22663"/>
    <lineage>
        <taxon>Eukaryota</taxon>
        <taxon>Viridiplantae</taxon>
        <taxon>Streptophyta</taxon>
        <taxon>Embryophyta</taxon>
        <taxon>Tracheophyta</taxon>
        <taxon>Spermatophyta</taxon>
        <taxon>Magnoliopsida</taxon>
        <taxon>eudicotyledons</taxon>
        <taxon>Gunneridae</taxon>
        <taxon>Pentapetalae</taxon>
        <taxon>rosids</taxon>
        <taxon>malvids</taxon>
        <taxon>Myrtales</taxon>
        <taxon>Lythraceae</taxon>
        <taxon>Punica</taxon>
    </lineage>
</organism>
<name>A0A2I0JWP2_PUNGR</name>
<comment type="caution">
    <text evidence="1">The sequence shown here is derived from an EMBL/GenBank/DDBJ whole genome shotgun (WGS) entry which is preliminary data.</text>
</comment>
<dbReference type="PANTHER" id="PTHR48475:SF1">
    <property type="entry name" value="RNASE H TYPE-1 DOMAIN-CONTAINING PROTEIN"/>
    <property type="match status" value="1"/>
</dbReference>
<dbReference type="EMBL" id="PGOL01001113">
    <property type="protein sequence ID" value="PKI60737.1"/>
    <property type="molecule type" value="Genomic_DNA"/>
</dbReference>
<keyword evidence="2" id="KW-1185">Reference proteome</keyword>
<evidence type="ECO:0000313" key="1">
    <source>
        <dbReference type="EMBL" id="PKI60737.1"/>
    </source>
</evidence>